<reference evidence="2 3" key="1">
    <citation type="submission" date="2016-06" db="EMBL/GenBank/DDBJ databases">
        <title>Comparative genomics of the ectomycorrhizal sister species Rhizopogon vinicolor and Rhizopogon vesiculosus (Basidiomycota: Boletales) reveals a divergence of the mating type B locus.</title>
        <authorList>
            <consortium name="DOE Joint Genome Institute"/>
            <person name="Mujic A.B."/>
            <person name="Kuo A."/>
            <person name="Tritt A."/>
            <person name="Lipzen A."/>
            <person name="Chen C."/>
            <person name="Johnson J."/>
            <person name="Sharma A."/>
            <person name="Barry K."/>
            <person name="Grigoriev I.V."/>
            <person name="Spatafora J.W."/>
        </authorList>
    </citation>
    <scope>NUCLEOTIDE SEQUENCE [LARGE SCALE GENOMIC DNA]</scope>
    <source>
        <strain evidence="2 3">AM-OR11-026</strain>
    </source>
</reference>
<dbReference type="InterPro" id="IPR029010">
    <property type="entry name" value="ThuA-like"/>
</dbReference>
<proteinExistence type="predicted"/>
<keyword evidence="3" id="KW-1185">Reference proteome</keyword>
<protein>
    <submittedName>
        <fullName evidence="2">Class I glutamine amidotransferase-like protein</fullName>
    </submittedName>
</protein>
<feature type="domain" description="ThuA-like" evidence="1">
    <location>
        <begin position="4"/>
        <end position="231"/>
    </location>
</feature>
<dbReference type="Gene3D" id="3.40.50.880">
    <property type="match status" value="1"/>
</dbReference>
<evidence type="ECO:0000313" key="2">
    <source>
        <dbReference type="EMBL" id="OAX37774.1"/>
    </source>
</evidence>
<dbReference type="InterPro" id="IPR029062">
    <property type="entry name" value="Class_I_gatase-like"/>
</dbReference>
<dbReference type="OrthoDB" id="3482285at2759"/>
<dbReference type="Proteomes" id="UP000092154">
    <property type="component" value="Unassembled WGS sequence"/>
</dbReference>
<dbReference type="PANTHER" id="PTHR40469:SF2">
    <property type="entry name" value="GALACTOSE-BINDING DOMAIN-LIKE SUPERFAMILY PROTEIN"/>
    <property type="match status" value="1"/>
</dbReference>
<keyword evidence="2" id="KW-0808">Transferase</keyword>
<dbReference type="InParanoid" id="A0A1B7MYU3"/>
<dbReference type="PANTHER" id="PTHR40469">
    <property type="entry name" value="SECRETED GLYCOSYL HYDROLASE"/>
    <property type="match status" value="1"/>
</dbReference>
<evidence type="ECO:0000259" key="1">
    <source>
        <dbReference type="Pfam" id="PF06283"/>
    </source>
</evidence>
<dbReference type="SUPFAM" id="SSF52317">
    <property type="entry name" value="Class I glutamine amidotransferase-like"/>
    <property type="match status" value="1"/>
</dbReference>
<sequence length="250" mass="27671">MPPRILVYSATAAFRHDSIEASIEALKAKQSVLDVDFDFTEDKSMFTDNNLSQYDAILFLNNSGIILDDTGKAALQNYLNLGGNFIAIHCAAAALRDTPFFGKQIGAFFDYHPDIQESVVEVLDKTHPSTVMLPDKWRLMDEMYNFESDPRAVGVQVLLAADESSYEDPQAKEKTLRHGSPHPIAWYQERGAGVESHGIAGRSWFTGLGHCIEIWSDDLFLGHVMGGIKWVLQSKTTRAFNANGNVGNAS</sequence>
<gene>
    <name evidence="2" type="ORF">K503DRAFT_771174</name>
</gene>
<accession>A0A1B7MYU3</accession>
<keyword evidence="2" id="KW-0315">Glutamine amidotransferase</keyword>
<evidence type="ECO:0000313" key="3">
    <source>
        <dbReference type="Proteomes" id="UP000092154"/>
    </source>
</evidence>
<dbReference type="EMBL" id="KV448332">
    <property type="protein sequence ID" value="OAX37774.1"/>
    <property type="molecule type" value="Genomic_DNA"/>
</dbReference>
<dbReference type="Pfam" id="PF06283">
    <property type="entry name" value="ThuA"/>
    <property type="match status" value="1"/>
</dbReference>
<name>A0A1B7MYU3_9AGAM</name>
<organism evidence="2 3">
    <name type="scientific">Rhizopogon vinicolor AM-OR11-026</name>
    <dbReference type="NCBI Taxonomy" id="1314800"/>
    <lineage>
        <taxon>Eukaryota</taxon>
        <taxon>Fungi</taxon>
        <taxon>Dikarya</taxon>
        <taxon>Basidiomycota</taxon>
        <taxon>Agaricomycotina</taxon>
        <taxon>Agaricomycetes</taxon>
        <taxon>Agaricomycetidae</taxon>
        <taxon>Boletales</taxon>
        <taxon>Suillineae</taxon>
        <taxon>Rhizopogonaceae</taxon>
        <taxon>Rhizopogon</taxon>
    </lineage>
</organism>
<dbReference type="GO" id="GO:0016740">
    <property type="term" value="F:transferase activity"/>
    <property type="evidence" value="ECO:0007669"/>
    <property type="project" value="UniProtKB-KW"/>
</dbReference>
<dbReference type="AlphaFoldDB" id="A0A1B7MYU3"/>